<accession>A0ABN2TRB3</accession>
<dbReference type="InterPro" id="IPR029058">
    <property type="entry name" value="AB_hydrolase_fold"/>
</dbReference>
<name>A0ABN2TRB3_9ACTN</name>
<protein>
    <submittedName>
        <fullName evidence="4">Alpha/beta fold hydrolase</fullName>
    </submittedName>
</protein>
<dbReference type="PANTHER" id="PTHR11487:SF0">
    <property type="entry name" value="S-ACYL FATTY ACID SYNTHASE THIOESTERASE, MEDIUM CHAIN"/>
    <property type="match status" value="1"/>
</dbReference>
<evidence type="ECO:0000313" key="4">
    <source>
        <dbReference type="EMBL" id="GAA2017404.1"/>
    </source>
</evidence>
<dbReference type="RefSeq" id="WP_344165758.1">
    <property type="nucleotide sequence ID" value="NZ_BAAAPC010000037.1"/>
</dbReference>
<dbReference type="InterPro" id="IPR020802">
    <property type="entry name" value="TesA-like"/>
</dbReference>
<dbReference type="InterPro" id="IPR012223">
    <property type="entry name" value="TEII"/>
</dbReference>
<dbReference type="Proteomes" id="UP001501585">
    <property type="component" value="Unassembled WGS sequence"/>
</dbReference>
<comment type="caution">
    <text evidence="4">The sequence shown here is derived from an EMBL/GenBank/DDBJ whole genome shotgun (WGS) entry which is preliminary data.</text>
</comment>
<dbReference type="SMART" id="SM00824">
    <property type="entry name" value="PKS_TE"/>
    <property type="match status" value="1"/>
</dbReference>
<proteinExistence type="inferred from homology"/>
<evidence type="ECO:0000256" key="1">
    <source>
        <dbReference type="ARBA" id="ARBA00007169"/>
    </source>
</evidence>
<comment type="similarity">
    <text evidence="1">Belongs to the thioesterase family.</text>
</comment>
<dbReference type="PANTHER" id="PTHR11487">
    <property type="entry name" value="THIOESTERASE"/>
    <property type="match status" value="1"/>
</dbReference>
<evidence type="ECO:0000256" key="2">
    <source>
        <dbReference type="ARBA" id="ARBA00022801"/>
    </source>
</evidence>
<evidence type="ECO:0000313" key="5">
    <source>
        <dbReference type="Proteomes" id="UP001501585"/>
    </source>
</evidence>
<sequence>MTSSRPVLRSSRRPAGKWLRSFRPAASPTGRIIALPHAGGAASALRSLVFALPETVDVLTVQYPGRQDRSSEPLIDDLKTLADHVADEVAPLDDLPLSLFGHSMGATVAYETASRVEQRGIEVTVLFASGRRAPSIQRDGNVHQRDDEGVITEIKSLGGTQSALLEDPEITDLFLPVIRADYRAVETYRHAPGTVVNCPISVLYGTSDPLVAPDEAQAWSRHTAASIEVHPFSGAHFYLDHQVEAVASLMADTCSRLSR</sequence>
<evidence type="ECO:0000259" key="3">
    <source>
        <dbReference type="SMART" id="SM00824"/>
    </source>
</evidence>
<organism evidence="4 5">
    <name type="scientific">Nocardiopsis rhodophaea</name>
    <dbReference type="NCBI Taxonomy" id="280238"/>
    <lineage>
        <taxon>Bacteria</taxon>
        <taxon>Bacillati</taxon>
        <taxon>Actinomycetota</taxon>
        <taxon>Actinomycetes</taxon>
        <taxon>Streptosporangiales</taxon>
        <taxon>Nocardiopsidaceae</taxon>
        <taxon>Nocardiopsis</taxon>
    </lineage>
</organism>
<keyword evidence="2 4" id="KW-0378">Hydrolase</keyword>
<dbReference type="EMBL" id="BAAAPC010000037">
    <property type="protein sequence ID" value="GAA2017404.1"/>
    <property type="molecule type" value="Genomic_DNA"/>
</dbReference>
<dbReference type="Gene3D" id="3.40.50.1820">
    <property type="entry name" value="alpha/beta hydrolase"/>
    <property type="match status" value="1"/>
</dbReference>
<feature type="domain" description="Thioesterase TesA-like" evidence="3">
    <location>
        <begin position="33"/>
        <end position="254"/>
    </location>
</feature>
<dbReference type="GO" id="GO:0016787">
    <property type="term" value="F:hydrolase activity"/>
    <property type="evidence" value="ECO:0007669"/>
    <property type="project" value="UniProtKB-KW"/>
</dbReference>
<gene>
    <name evidence="4" type="ORF">GCM10009799_51800</name>
</gene>
<dbReference type="Pfam" id="PF00975">
    <property type="entry name" value="Thioesterase"/>
    <property type="match status" value="1"/>
</dbReference>
<dbReference type="SUPFAM" id="SSF53474">
    <property type="entry name" value="alpha/beta-Hydrolases"/>
    <property type="match status" value="1"/>
</dbReference>
<keyword evidence="5" id="KW-1185">Reference proteome</keyword>
<reference evidence="4 5" key="1">
    <citation type="journal article" date="2019" name="Int. J. Syst. Evol. Microbiol.">
        <title>The Global Catalogue of Microorganisms (GCM) 10K type strain sequencing project: providing services to taxonomists for standard genome sequencing and annotation.</title>
        <authorList>
            <consortium name="The Broad Institute Genomics Platform"/>
            <consortium name="The Broad Institute Genome Sequencing Center for Infectious Disease"/>
            <person name="Wu L."/>
            <person name="Ma J."/>
        </authorList>
    </citation>
    <scope>NUCLEOTIDE SEQUENCE [LARGE SCALE GENOMIC DNA]</scope>
    <source>
        <strain evidence="4 5">JCM 15313</strain>
    </source>
</reference>
<dbReference type="InterPro" id="IPR001031">
    <property type="entry name" value="Thioesterase"/>
</dbReference>